<evidence type="ECO:0000313" key="6">
    <source>
        <dbReference type="EMBL" id="SEK13494.1"/>
    </source>
</evidence>
<dbReference type="GO" id="GO:0003824">
    <property type="term" value="F:catalytic activity"/>
    <property type="evidence" value="ECO:0007669"/>
    <property type="project" value="InterPro"/>
</dbReference>
<dbReference type="SUPFAM" id="SSF54197">
    <property type="entry name" value="HIT-like"/>
    <property type="match status" value="1"/>
</dbReference>
<evidence type="ECO:0000256" key="2">
    <source>
        <dbReference type="PIRSR" id="PIRSR601310-3"/>
    </source>
</evidence>
<protein>
    <submittedName>
        <fullName evidence="6">Histidine triad (HIT) family protein</fullName>
    </submittedName>
</protein>
<dbReference type="InterPro" id="IPR001310">
    <property type="entry name" value="Histidine_triad_HIT"/>
</dbReference>
<dbReference type="OrthoDB" id="9784774at2"/>
<sequence length="122" mass="13343">MSHDRSTCLFCKIADGAIPSTRVYEDDEFVAFRDIRPAAQTHVLVIPREHIATLADCGEKDAPLLGRMFVLVARLARDLGVSYTGGDTGFRTVVNTGPGGGQEVYHLHAHLLAGPRPWQRMG</sequence>
<dbReference type="RefSeq" id="WP_065062680.1">
    <property type="nucleotide sequence ID" value="NZ_CADFGN010000018.1"/>
</dbReference>
<proteinExistence type="predicted"/>
<dbReference type="EMBL" id="QJJV01000022">
    <property type="protein sequence ID" value="PXX10095.1"/>
    <property type="molecule type" value="Genomic_DNA"/>
</dbReference>
<evidence type="ECO:0000259" key="4">
    <source>
        <dbReference type="PROSITE" id="PS51084"/>
    </source>
</evidence>
<name>A0A1A5X678_9BURK</name>
<dbReference type="Proteomes" id="UP000183529">
    <property type="component" value="Unassembled WGS sequence"/>
</dbReference>
<dbReference type="GeneID" id="61303423"/>
<dbReference type="PROSITE" id="PS51084">
    <property type="entry name" value="HIT_2"/>
    <property type="match status" value="1"/>
</dbReference>
<evidence type="ECO:0000313" key="8">
    <source>
        <dbReference type="Proteomes" id="UP000247515"/>
    </source>
</evidence>
<dbReference type="Pfam" id="PF01230">
    <property type="entry name" value="HIT"/>
    <property type="match status" value="1"/>
</dbReference>
<dbReference type="InterPro" id="IPR036265">
    <property type="entry name" value="HIT-like_sf"/>
</dbReference>
<comment type="caution">
    <text evidence="6">The sequence shown here is derived from an EMBL/GenBank/DDBJ whole genome shotgun (WGS) entry which is preliminary data.</text>
</comment>
<keyword evidence="8" id="KW-1185">Reference proteome</keyword>
<evidence type="ECO:0000256" key="3">
    <source>
        <dbReference type="PROSITE-ProRule" id="PRU00464"/>
    </source>
</evidence>
<evidence type="ECO:0000313" key="7">
    <source>
        <dbReference type="Proteomes" id="UP000183529"/>
    </source>
</evidence>
<feature type="domain" description="HIT" evidence="4">
    <location>
        <begin position="9"/>
        <end position="122"/>
    </location>
</feature>
<gene>
    <name evidence="5" type="ORF">C7400_122108</name>
    <name evidence="6" type="ORF">SAMN05216550_12453</name>
</gene>
<accession>A0A1A5X678</accession>
<reference evidence="6 7" key="1">
    <citation type="submission" date="2016-10" db="EMBL/GenBank/DDBJ databases">
        <authorList>
            <person name="Varghese N."/>
            <person name="Submissions S."/>
        </authorList>
    </citation>
    <scope>NUCLEOTIDE SEQUENCE [LARGE SCALE GENOMIC DNA]</scope>
    <source>
        <strain evidence="6 7">LMG 22274</strain>
    </source>
</reference>
<dbReference type="CDD" id="cd01276">
    <property type="entry name" value="PKCI_related"/>
    <property type="match status" value="1"/>
</dbReference>
<feature type="short sequence motif" description="Histidine triad motif" evidence="2 3">
    <location>
        <begin position="106"/>
        <end position="110"/>
    </location>
</feature>
<feature type="active site" description="Tele-AMP-histidine intermediate" evidence="1">
    <location>
        <position position="108"/>
    </location>
</feature>
<evidence type="ECO:0000313" key="5">
    <source>
        <dbReference type="EMBL" id="PXX10095.1"/>
    </source>
</evidence>
<dbReference type="PRINTS" id="PR00332">
    <property type="entry name" value="HISTRIAD"/>
</dbReference>
<reference evidence="5 8" key="2">
    <citation type="submission" date="2018-05" db="EMBL/GenBank/DDBJ databases">
        <title>Genomic Encyclopedia of Type Strains, Phase IV (KMG-V): Genome sequencing to study the core and pangenomes of soil and plant-associated prokaryotes.</title>
        <authorList>
            <person name="Whitman W."/>
        </authorList>
    </citation>
    <scope>NUCLEOTIDE SEQUENCE [LARGE SCALE GENOMIC DNA]</scope>
    <source>
        <strain evidence="5 8">SIr-6563</strain>
    </source>
</reference>
<dbReference type="EMBL" id="FNZM01000024">
    <property type="protein sequence ID" value="SEK13494.1"/>
    <property type="molecule type" value="Genomic_DNA"/>
</dbReference>
<dbReference type="AlphaFoldDB" id="A0A1A5X678"/>
<dbReference type="Proteomes" id="UP000247515">
    <property type="component" value="Unassembled WGS sequence"/>
</dbReference>
<dbReference type="PANTHER" id="PTHR23089">
    <property type="entry name" value="HISTIDINE TRIAD HIT PROTEIN"/>
    <property type="match status" value="1"/>
</dbReference>
<organism evidence="6 7">
    <name type="scientific">Paraburkholderia tropica</name>
    <dbReference type="NCBI Taxonomy" id="92647"/>
    <lineage>
        <taxon>Bacteria</taxon>
        <taxon>Pseudomonadati</taxon>
        <taxon>Pseudomonadota</taxon>
        <taxon>Betaproteobacteria</taxon>
        <taxon>Burkholderiales</taxon>
        <taxon>Burkholderiaceae</taxon>
        <taxon>Paraburkholderia</taxon>
    </lineage>
</organism>
<dbReference type="Gene3D" id="3.30.428.10">
    <property type="entry name" value="HIT-like"/>
    <property type="match status" value="1"/>
</dbReference>
<evidence type="ECO:0000256" key="1">
    <source>
        <dbReference type="PIRSR" id="PIRSR601310-1"/>
    </source>
</evidence>
<dbReference type="InterPro" id="IPR011146">
    <property type="entry name" value="HIT-like"/>
</dbReference>